<gene>
    <name evidence="1" type="ORF">E4U60_002853</name>
</gene>
<dbReference type="EMBL" id="SRPO01000234">
    <property type="protein sequence ID" value="KAG5935981.1"/>
    <property type="molecule type" value="Genomic_DNA"/>
</dbReference>
<reference evidence="1 2" key="1">
    <citation type="journal article" date="2020" name="bioRxiv">
        <title>Whole genome comparisons of ergot fungi reveals the divergence and evolution of species within the genus Claviceps are the result of varying mechanisms driving genome evolution and host range expansion.</title>
        <authorList>
            <person name="Wyka S.A."/>
            <person name="Mondo S.J."/>
            <person name="Liu M."/>
            <person name="Dettman J."/>
            <person name="Nalam V."/>
            <person name="Broders K.D."/>
        </authorList>
    </citation>
    <scope>NUCLEOTIDE SEQUENCE [LARGE SCALE GENOMIC DNA]</scope>
    <source>
        <strain evidence="1 2">CCC 1485</strain>
    </source>
</reference>
<name>A0A9P7SFK5_9HYPO</name>
<dbReference type="Proteomes" id="UP000706124">
    <property type="component" value="Unassembled WGS sequence"/>
</dbReference>
<evidence type="ECO:0000313" key="1">
    <source>
        <dbReference type="EMBL" id="KAG5935981.1"/>
    </source>
</evidence>
<sequence length="102" mass="11291">MEKLDGFGTRKELEGKSERFAATRCNLRHIVSRLTGSRQISVTVINRNGYQRFSKNQASTSINAATNALDTVLGDDSSPSMPLMPARGKCNLFLDPASPRYR</sequence>
<accession>A0A9P7SFK5</accession>
<evidence type="ECO:0000313" key="2">
    <source>
        <dbReference type="Proteomes" id="UP000706124"/>
    </source>
</evidence>
<proteinExistence type="predicted"/>
<comment type="caution">
    <text evidence="1">The sequence shown here is derived from an EMBL/GenBank/DDBJ whole genome shotgun (WGS) entry which is preliminary data.</text>
</comment>
<keyword evidence="2" id="KW-1185">Reference proteome</keyword>
<protein>
    <submittedName>
        <fullName evidence="1">Uncharacterized protein</fullName>
    </submittedName>
</protein>
<dbReference type="AlphaFoldDB" id="A0A9P7SFK5"/>
<organism evidence="1 2">
    <name type="scientific">Claviceps pazoutovae</name>
    <dbReference type="NCBI Taxonomy" id="1649127"/>
    <lineage>
        <taxon>Eukaryota</taxon>
        <taxon>Fungi</taxon>
        <taxon>Dikarya</taxon>
        <taxon>Ascomycota</taxon>
        <taxon>Pezizomycotina</taxon>
        <taxon>Sordariomycetes</taxon>
        <taxon>Hypocreomycetidae</taxon>
        <taxon>Hypocreales</taxon>
        <taxon>Clavicipitaceae</taxon>
        <taxon>Claviceps</taxon>
    </lineage>
</organism>